<feature type="compositionally biased region" description="Acidic residues" evidence="3">
    <location>
        <begin position="203"/>
        <end position="215"/>
    </location>
</feature>
<dbReference type="KEGG" id="sapo:SAPIO_CDS9036"/>
<feature type="region of interest" description="Disordered" evidence="3">
    <location>
        <begin position="1"/>
        <end position="26"/>
    </location>
</feature>
<dbReference type="Proteomes" id="UP000028545">
    <property type="component" value="Unassembled WGS sequence"/>
</dbReference>
<reference evidence="4 5" key="1">
    <citation type="journal article" date="2014" name="Genome Announc.">
        <title>Draft genome sequence of the pathogenic fungus Scedosporium apiospermum.</title>
        <authorList>
            <person name="Vandeputte P."/>
            <person name="Ghamrawi S."/>
            <person name="Rechenmann M."/>
            <person name="Iltis A."/>
            <person name="Giraud S."/>
            <person name="Fleury M."/>
            <person name="Thornton C."/>
            <person name="Delhaes L."/>
            <person name="Meyer W."/>
            <person name="Papon N."/>
            <person name="Bouchara J.P."/>
        </authorList>
    </citation>
    <scope>NUCLEOTIDE SEQUENCE [LARGE SCALE GENOMIC DNA]</scope>
    <source>
        <strain evidence="4 5">IHEM 14462</strain>
    </source>
</reference>
<dbReference type="InterPro" id="IPR036770">
    <property type="entry name" value="Ankyrin_rpt-contain_sf"/>
</dbReference>
<dbReference type="EMBL" id="JOWA01000132">
    <property type="protein sequence ID" value="KEZ40039.1"/>
    <property type="molecule type" value="Genomic_DNA"/>
</dbReference>
<dbReference type="Pfam" id="PF12796">
    <property type="entry name" value="Ank_2"/>
    <property type="match status" value="1"/>
</dbReference>
<keyword evidence="5" id="KW-1185">Reference proteome</keyword>
<organism evidence="4 5">
    <name type="scientific">Pseudallescheria apiosperma</name>
    <name type="common">Scedosporium apiospermum</name>
    <dbReference type="NCBI Taxonomy" id="563466"/>
    <lineage>
        <taxon>Eukaryota</taxon>
        <taxon>Fungi</taxon>
        <taxon>Dikarya</taxon>
        <taxon>Ascomycota</taxon>
        <taxon>Pezizomycotina</taxon>
        <taxon>Sordariomycetes</taxon>
        <taxon>Hypocreomycetidae</taxon>
        <taxon>Microascales</taxon>
        <taxon>Microascaceae</taxon>
        <taxon>Scedosporium</taxon>
    </lineage>
</organism>
<dbReference type="PANTHER" id="PTHR24173">
    <property type="entry name" value="ANKYRIN REPEAT CONTAINING"/>
    <property type="match status" value="1"/>
</dbReference>
<accession>A0A084FY77</accession>
<dbReference type="OrthoDB" id="4968544at2759"/>
<evidence type="ECO:0000313" key="5">
    <source>
        <dbReference type="Proteomes" id="UP000028545"/>
    </source>
</evidence>
<dbReference type="AlphaFoldDB" id="A0A084FY77"/>
<evidence type="ECO:0000256" key="3">
    <source>
        <dbReference type="SAM" id="MobiDB-lite"/>
    </source>
</evidence>
<dbReference type="PANTHER" id="PTHR24173:SF74">
    <property type="entry name" value="ANKYRIN REPEAT DOMAIN-CONTAINING PROTEIN 16"/>
    <property type="match status" value="1"/>
</dbReference>
<dbReference type="InterPro" id="IPR002110">
    <property type="entry name" value="Ankyrin_rpt"/>
</dbReference>
<dbReference type="InterPro" id="IPR029001">
    <property type="entry name" value="ITPase-like_fam"/>
</dbReference>
<evidence type="ECO:0000256" key="1">
    <source>
        <dbReference type="ARBA" id="ARBA00022737"/>
    </source>
</evidence>
<dbReference type="HOGENOM" id="CLU_462431_0_0_1"/>
<evidence type="ECO:0000256" key="2">
    <source>
        <dbReference type="ARBA" id="ARBA00023043"/>
    </source>
</evidence>
<dbReference type="GeneID" id="27728108"/>
<protein>
    <submittedName>
        <fullName evidence="4">Uncharacterized protein</fullName>
    </submittedName>
</protein>
<dbReference type="SUPFAM" id="SSF48403">
    <property type="entry name" value="Ankyrin repeat"/>
    <property type="match status" value="1"/>
</dbReference>
<feature type="compositionally biased region" description="Low complexity" evidence="3">
    <location>
        <begin position="1"/>
        <end position="18"/>
    </location>
</feature>
<feature type="region of interest" description="Disordered" evidence="3">
    <location>
        <begin position="326"/>
        <end position="349"/>
    </location>
</feature>
<evidence type="ECO:0000313" key="4">
    <source>
        <dbReference type="EMBL" id="KEZ40039.1"/>
    </source>
</evidence>
<dbReference type="VEuPathDB" id="FungiDB:SAPIO_CDS9036"/>
<feature type="region of interest" description="Disordered" evidence="3">
    <location>
        <begin position="198"/>
        <end position="225"/>
    </location>
</feature>
<proteinExistence type="predicted"/>
<dbReference type="Gene3D" id="1.25.40.20">
    <property type="entry name" value="Ankyrin repeat-containing domain"/>
    <property type="match status" value="2"/>
</dbReference>
<dbReference type="RefSeq" id="XP_016639838.1">
    <property type="nucleotide sequence ID" value="XM_016790535.1"/>
</dbReference>
<dbReference type="Gene3D" id="3.90.950.10">
    <property type="match status" value="1"/>
</dbReference>
<dbReference type="SMART" id="SM00248">
    <property type="entry name" value="ANK"/>
    <property type="match status" value="4"/>
</dbReference>
<keyword evidence="1" id="KW-0677">Repeat</keyword>
<keyword evidence="2" id="KW-0040">ANK repeat</keyword>
<gene>
    <name evidence="4" type="ORF">SAPIO_CDS9036</name>
</gene>
<sequence>MAKKVSSSFSLHSLGRSRTNSSPHRAEAERRLPWAAECGSVAAIQFLLSIKPNPNVNCRTRDEFGQTPLMKAAQSGCEGACKLLMKSAAYGHDRVVSLLLEIGVDADCKDCYDRTALYLAASNGCEGVVGLLLATGKVDINLECLNGRNPLGEAENAGLATTVELLENAGATDAAPVSQTNKGIQYEYPPTKLEELVTRQGDDPDCDGEDSSDDGLETHPDGKSKRAQALVRSLVDQFMARIPAWIWWLQLVTATVAGPTNGKHASSDDLHHTRVLPWTLRRTHIRPPGTSHSLNVVGGSFVEKCDEKRPSLELLLRNTAHVAHKSYSEDTADNDSDVGMNDSDTESEDNSVLQAARDRGLMSSIASLKYTETIVPPPRKGPSIPPFDSYHFPRHGDAVLLVIPTANKQKTRILVEAFEKQKPPGTTIRQISIPAESDVGEQPYNERGAQGAHNRISNALRALADTTPEQQAMFEEEGIGTVIVASIENYIQEAGVPRPVDYGMVIVHNATTGRTVAAVTHGVTVPQAYLKHARSLGFEGDDESCGKVTVGQILAANVPTLDKADWHVVVAGRSRYDLLSDAIDALQIPW</sequence>
<comment type="caution">
    <text evidence="4">The sequence shown here is derived from an EMBL/GenBank/DDBJ whole genome shotgun (WGS) entry which is preliminary data.</text>
</comment>
<name>A0A084FY77_PSEDA</name>
<dbReference type="SUPFAM" id="SSF52972">
    <property type="entry name" value="ITPase-like"/>
    <property type="match status" value="1"/>
</dbReference>